<dbReference type="InterPro" id="IPR037171">
    <property type="entry name" value="NagB/RpiA_transferase-like"/>
</dbReference>
<reference evidence="6 7" key="1">
    <citation type="submission" date="2019-07" db="EMBL/GenBank/DDBJ databases">
        <title>Genomic Encyclopedia of Type Strains, Phase IV (KMG-IV): sequencing the most valuable type-strain genomes for metagenomic binning, comparative biology and taxonomic classification.</title>
        <authorList>
            <person name="Goeker M."/>
        </authorList>
    </citation>
    <scope>NUCLEOTIDE SEQUENCE [LARGE SCALE GENOMIC DNA]</scope>
    <source>
        <strain evidence="6 7">SS015</strain>
    </source>
</reference>
<keyword evidence="5" id="KW-0460">Magnesium</keyword>
<evidence type="ECO:0000313" key="7">
    <source>
        <dbReference type="Proteomes" id="UP000324159"/>
    </source>
</evidence>
<keyword evidence="3 4" id="KW-0067">ATP-binding</keyword>
<dbReference type="SUPFAM" id="SSF100950">
    <property type="entry name" value="NagB/RpiA/CoA transferase-like"/>
    <property type="match status" value="1"/>
</dbReference>
<evidence type="ECO:0000256" key="4">
    <source>
        <dbReference type="PIRSR" id="PIRSR006806-1"/>
    </source>
</evidence>
<dbReference type="NCBIfam" id="TIGR02727">
    <property type="entry name" value="MTHFS_bact"/>
    <property type="match status" value="1"/>
</dbReference>
<dbReference type="EMBL" id="VNIB01000007">
    <property type="protein sequence ID" value="TYO98313.1"/>
    <property type="molecule type" value="Genomic_DNA"/>
</dbReference>
<dbReference type="RefSeq" id="WP_187426727.1">
    <property type="nucleotide sequence ID" value="NZ_VNIB01000007.1"/>
</dbReference>
<dbReference type="GO" id="GO:0035999">
    <property type="term" value="P:tetrahydrofolate interconversion"/>
    <property type="evidence" value="ECO:0007669"/>
    <property type="project" value="TreeGrafter"/>
</dbReference>
<dbReference type="Proteomes" id="UP000324159">
    <property type="component" value="Unassembled WGS sequence"/>
</dbReference>
<gene>
    <name evidence="6" type="ORF">EDC39_107114</name>
</gene>
<keyword evidence="7" id="KW-1185">Reference proteome</keyword>
<dbReference type="AlphaFoldDB" id="A0A5D3WLD0"/>
<comment type="cofactor">
    <cofactor evidence="5">
        <name>Mg(2+)</name>
        <dbReference type="ChEBI" id="CHEBI:18420"/>
    </cofactor>
</comment>
<dbReference type="InterPro" id="IPR024185">
    <property type="entry name" value="FTHF_cligase-like_sf"/>
</dbReference>
<dbReference type="GO" id="GO:0009396">
    <property type="term" value="P:folic acid-containing compound biosynthetic process"/>
    <property type="evidence" value="ECO:0007669"/>
    <property type="project" value="TreeGrafter"/>
</dbReference>
<proteinExistence type="inferred from homology"/>
<dbReference type="PANTHER" id="PTHR23407">
    <property type="entry name" value="ATPASE INHIBITOR/5-FORMYLTETRAHYDROFOLATE CYCLO-LIGASE"/>
    <property type="match status" value="1"/>
</dbReference>
<evidence type="ECO:0000313" key="6">
    <source>
        <dbReference type="EMBL" id="TYO98313.1"/>
    </source>
</evidence>
<feature type="binding site" evidence="4">
    <location>
        <begin position="129"/>
        <end position="137"/>
    </location>
    <ligand>
        <name>ATP</name>
        <dbReference type="ChEBI" id="CHEBI:30616"/>
    </ligand>
</feature>
<protein>
    <recommendedName>
        <fullName evidence="5">5-formyltetrahydrofolate cyclo-ligase</fullName>
        <ecNumber evidence="5">6.3.3.2</ecNumber>
    </recommendedName>
</protein>
<dbReference type="Gene3D" id="3.40.50.10420">
    <property type="entry name" value="NagB/RpiA/CoA transferase-like"/>
    <property type="match status" value="1"/>
</dbReference>
<dbReference type="GO" id="GO:0030272">
    <property type="term" value="F:5-formyltetrahydrofolate cyclo-ligase activity"/>
    <property type="evidence" value="ECO:0007669"/>
    <property type="project" value="UniProtKB-EC"/>
</dbReference>
<dbReference type="EC" id="6.3.3.2" evidence="5"/>
<keyword evidence="6" id="KW-0436">Ligase</keyword>
<comment type="similarity">
    <text evidence="1 5">Belongs to the 5-formyltetrahydrofolate cyclo-ligase family.</text>
</comment>
<evidence type="ECO:0000256" key="5">
    <source>
        <dbReference type="RuleBase" id="RU361279"/>
    </source>
</evidence>
<sequence length="189" mass="21260">MPKRTLRSLVLERRAALDAECHARRSRAVQQRLLATRHFARAGCVGLYRPIRNEVATDLLCRQAWADGKRVVYPRVRGERLEFLAVGPDTGWIEGTFGVREPAGDERVELVAVDLLVVPGVVFDRDGHRLGYGRGYYDRALAGHGCRPLRVGLAFDLQVVDHVPREEHDVRLHVLVTETGVKEFAGFDL</sequence>
<evidence type="ECO:0000256" key="1">
    <source>
        <dbReference type="ARBA" id="ARBA00010638"/>
    </source>
</evidence>
<comment type="caution">
    <text evidence="6">The sequence shown here is derived from an EMBL/GenBank/DDBJ whole genome shotgun (WGS) entry which is preliminary data.</text>
</comment>
<keyword evidence="2 4" id="KW-0547">Nucleotide-binding</keyword>
<evidence type="ECO:0000256" key="3">
    <source>
        <dbReference type="ARBA" id="ARBA00022840"/>
    </source>
</evidence>
<dbReference type="InterPro" id="IPR002698">
    <property type="entry name" value="FTHF_cligase"/>
</dbReference>
<name>A0A5D3WLD0_9BACT</name>
<evidence type="ECO:0000256" key="2">
    <source>
        <dbReference type="ARBA" id="ARBA00022741"/>
    </source>
</evidence>
<dbReference type="PANTHER" id="PTHR23407:SF1">
    <property type="entry name" value="5-FORMYLTETRAHYDROFOLATE CYCLO-LIGASE"/>
    <property type="match status" value="1"/>
</dbReference>
<dbReference type="PIRSF" id="PIRSF006806">
    <property type="entry name" value="FTHF_cligase"/>
    <property type="match status" value="1"/>
</dbReference>
<organism evidence="6 7">
    <name type="scientific">Geothermobacter ehrlichii</name>
    <dbReference type="NCBI Taxonomy" id="213224"/>
    <lineage>
        <taxon>Bacteria</taxon>
        <taxon>Pseudomonadati</taxon>
        <taxon>Thermodesulfobacteriota</taxon>
        <taxon>Desulfuromonadia</taxon>
        <taxon>Desulfuromonadales</taxon>
        <taxon>Geothermobacteraceae</taxon>
        <taxon>Geothermobacter</taxon>
    </lineage>
</organism>
<dbReference type="Pfam" id="PF01812">
    <property type="entry name" value="5-FTHF_cyc-lig"/>
    <property type="match status" value="1"/>
</dbReference>
<comment type="catalytic activity">
    <reaction evidence="5">
        <text>(6S)-5-formyl-5,6,7,8-tetrahydrofolate + ATP = (6R)-5,10-methenyltetrahydrofolate + ADP + phosphate</text>
        <dbReference type="Rhea" id="RHEA:10488"/>
        <dbReference type="ChEBI" id="CHEBI:30616"/>
        <dbReference type="ChEBI" id="CHEBI:43474"/>
        <dbReference type="ChEBI" id="CHEBI:57455"/>
        <dbReference type="ChEBI" id="CHEBI:57457"/>
        <dbReference type="ChEBI" id="CHEBI:456216"/>
        <dbReference type="EC" id="6.3.3.2"/>
    </reaction>
</comment>
<feature type="binding site" evidence="4">
    <location>
        <begin position="3"/>
        <end position="7"/>
    </location>
    <ligand>
        <name>ATP</name>
        <dbReference type="ChEBI" id="CHEBI:30616"/>
    </ligand>
</feature>
<dbReference type="GO" id="GO:0005524">
    <property type="term" value="F:ATP binding"/>
    <property type="evidence" value="ECO:0007669"/>
    <property type="project" value="UniProtKB-KW"/>
</dbReference>
<feature type="binding site" evidence="4">
    <location>
        <position position="54"/>
    </location>
    <ligand>
        <name>substrate</name>
    </ligand>
</feature>
<keyword evidence="5" id="KW-0479">Metal-binding</keyword>
<dbReference type="GO" id="GO:0046872">
    <property type="term" value="F:metal ion binding"/>
    <property type="evidence" value="ECO:0007669"/>
    <property type="project" value="UniProtKB-KW"/>
</dbReference>
<accession>A0A5D3WLD0</accession>